<organism evidence="1 2">
    <name type="scientific">Cercophora newfieldiana</name>
    <dbReference type="NCBI Taxonomy" id="92897"/>
    <lineage>
        <taxon>Eukaryota</taxon>
        <taxon>Fungi</taxon>
        <taxon>Dikarya</taxon>
        <taxon>Ascomycota</taxon>
        <taxon>Pezizomycotina</taxon>
        <taxon>Sordariomycetes</taxon>
        <taxon>Sordariomycetidae</taxon>
        <taxon>Sordariales</taxon>
        <taxon>Lasiosphaeriaceae</taxon>
        <taxon>Cercophora</taxon>
    </lineage>
</organism>
<dbReference type="EMBL" id="JAULSV010000005">
    <property type="protein sequence ID" value="KAK0644187.1"/>
    <property type="molecule type" value="Genomic_DNA"/>
</dbReference>
<dbReference type="AlphaFoldDB" id="A0AA39Y3G6"/>
<accession>A0AA39Y3G6</accession>
<evidence type="ECO:0000313" key="2">
    <source>
        <dbReference type="Proteomes" id="UP001174936"/>
    </source>
</evidence>
<protein>
    <submittedName>
        <fullName evidence="1">Uncharacterized protein</fullName>
    </submittedName>
</protein>
<proteinExistence type="predicted"/>
<gene>
    <name evidence="1" type="ORF">B0T16DRAFT_193934</name>
</gene>
<comment type="caution">
    <text evidence="1">The sequence shown here is derived from an EMBL/GenBank/DDBJ whole genome shotgun (WGS) entry which is preliminary data.</text>
</comment>
<sequence length="227" mass="25151">MTTDLFAAARLQPAALRAAHSCRCHLTTLRAGSGTALHLHLGLVSISASPAPFCRRVRIASRKARVIRRAAPSLDGTWKAFHRPFNGQLQRLELHHAPPPDCTPTNLGRPGLRPHEPHGCGWTHSWALMALNAALRLQSDLLLTIFARPQESCCCVRSRKPGIVPQCAATTRAACPHRNSHKSPPATGSTSADFHLAVYHCCTAQDVGLHRTMLYFEHRHRHQQWYL</sequence>
<keyword evidence="2" id="KW-1185">Reference proteome</keyword>
<evidence type="ECO:0000313" key="1">
    <source>
        <dbReference type="EMBL" id="KAK0644187.1"/>
    </source>
</evidence>
<dbReference type="Proteomes" id="UP001174936">
    <property type="component" value="Unassembled WGS sequence"/>
</dbReference>
<reference evidence="1" key="1">
    <citation type="submission" date="2023-06" db="EMBL/GenBank/DDBJ databases">
        <title>Genome-scale phylogeny and comparative genomics of the fungal order Sordariales.</title>
        <authorList>
            <consortium name="Lawrence Berkeley National Laboratory"/>
            <person name="Hensen N."/>
            <person name="Bonometti L."/>
            <person name="Westerberg I."/>
            <person name="Brannstrom I.O."/>
            <person name="Guillou S."/>
            <person name="Cros-Aarteil S."/>
            <person name="Calhoun S."/>
            <person name="Haridas S."/>
            <person name="Kuo A."/>
            <person name="Mondo S."/>
            <person name="Pangilinan J."/>
            <person name="Riley R."/>
            <person name="Labutti K."/>
            <person name="Andreopoulos B."/>
            <person name="Lipzen A."/>
            <person name="Chen C."/>
            <person name="Yanf M."/>
            <person name="Daum C."/>
            <person name="Ng V."/>
            <person name="Clum A."/>
            <person name="Steindorff A."/>
            <person name="Ohm R."/>
            <person name="Martin F."/>
            <person name="Silar P."/>
            <person name="Natvig D."/>
            <person name="Lalanne C."/>
            <person name="Gautier V."/>
            <person name="Ament-Velasquez S.L."/>
            <person name="Kruys A."/>
            <person name="Hutchinson M.I."/>
            <person name="Powell A.J."/>
            <person name="Barry K."/>
            <person name="Miller A.N."/>
            <person name="Grigoriev I.V."/>
            <person name="Debuchy R."/>
            <person name="Gladieux P."/>
            <person name="Thoren M.H."/>
            <person name="Johannesson H."/>
        </authorList>
    </citation>
    <scope>NUCLEOTIDE SEQUENCE</scope>
    <source>
        <strain evidence="1">SMH2532-1</strain>
    </source>
</reference>
<name>A0AA39Y3G6_9PEZI</name>